<feature type="region of interest" description="Disordered" evidence="1">
    <location>
        <begin position="15"/>
        <end position="85"/>
    </location>
</feature>
<evidence type="ECO:0000313" key="5">
    <source>
        <dbReference type="Proteomes" id="UP000239560"/>
    </source>
</evidence>
<feature type="compositionally biased region" description="Low complexity" evidence="1">
    <location>
        <begin position="24"/>
        <end position="39"/>
    </location>
</feature>
<evidence type="ECO:0000313" key="4">
    <source>
        <dbReference type="EMBL" id="PRQ70745.1"/>
    </source>
</evidence>
<comment type="caution">
    <text evidence="4">The sequence shown here is derived from an EMBL/GenBank/DDBJ whole genome shotgun (WGS) entry which is preliminary data.</text>
</comment>
<dbReference type="OrthoDB" id="2521313at2759"/>
<feature type="domain" description="Nucleotide-diphospho-sugar transferase" evidence="3">
    <location>
        <begin position="333"/>
        <end position="523"/>
    </location>
</feature>
<evidence type="ECO:0000256" key="1">
    <source>
        <dbReference type="SAM" id="MobiDB-lite"/>
    </source>
</evidence>
<dbReference type="InterPro" id="IPR005069">
    <property type="entry name" value="Nucl-diP-sugar_transferase"/>
</dbReference>
<keyword evidence="2" id="KW-0472">Membrane</keyword>
<feature type="transmembrane region" description="Helical" evidence="2">
    <location>
        <begin position="107"/>
        <end position="125"/>
    </location>
</feature>
<gene>
    <name evidence="4" type="ORF">AAT19DRAFT_10902</name>
</gene>
<sequence length="870" mass="99059">MRGLQSLERLPLEQLVEQSRRSSRNSSWSSLLSRAHSPSAYSPLSDRTLANSPTSDDGKFAWNPHRWGKDEVGEDDWEGRGARMGPGEGTVAERWMAWLAGRRSRRLVAVVTVAVVLIFGTLASTHDTPLRPVVQAGAARTSSVLSAASKSVSSWFYRNRKTGEWKRPFIVEWDGNVTFERYLRDLDFIPFPMPLSPFLYATGKTREARNEKLPHRSYTAGSERNAVFLTLATAKYVPSIQLWAARANDLGLPSDNVVVICLDDECLVDCEKRGVRAYGGFRQSVYGHRVPEIGVGGGVPDLKRRSLDLAGKEERRFARVKREGFAGGLERRPLMQYVKFRALYELNAAGFASLFFEADTSLTTDIFKFMRPLTLTFGDLQQPFDLLNSTLEDRRMRPSPYAHTPPLTMKLPASTLVDPGWDLIFTQDGLHFVNFGWILSRPTPATIAFWRKCLTTYVARGGWDQGLVTEVIRESGWSMDWRRGWWEEPSKDLGFQNKEDVSKLTGVFEPQKQEYLEQWHFATDLTGIQPREGLRIALLPLKKFFAYHWWLARHYDPAADMVDPIVHHLTFVEFPIRQYWPKERGWHADLNGYYSRPRPILVPINATLIPRDRSTGPEPVMQYSADNPRGTFYYEDAPDFPESTFVGYMHEVLHYWRIMQLLAAVGDRPRAVAAESASKSLAKRSATSGEGRAWSVMLPKEAGIREHQNPPIWAWWSRIVDVSNAVTADLDILEPAFFTHTEPYLSPADREEWQSNRIRVSLADYDSLPALVDSLRDILEPYSPAPSSSSEPGFFSWMSSSSSEVDPPPMGVVVELTDWDATLDWKLDDLSASERAPDVKFKEWEDLKKTRHCQKWWEPLIPGGWCTPQE</sequence>
<evidence type="ECO:0000259" key="3">
    <source>
        <dbReference type="Pfam" id="PF03407"/>
    </source>
</evidence>
<dbReference type="EMBL" id="LCTV02000014">
    <property type="protein sequence ID" value="PRQ70745.1"/>
    <property type="molecule type" value="Genomic_DNA"/>
</dbReference>
<organism evidence="4 5">
    <name type="scientific">Rhodotorula toruloides</name>
    <name type="common">Yeast</name>
    <name type="synonym">Rhodosporidium toruloides</name>
    <dbReference type="NCBI Taxonomy" id="5286"/>
    <lineage>
        <taxon>Eukaryota</taxon>
        <taxon>Fungi</taxon>
        <taxon>Dikarya</taxon>
        <taxon>Basidiomycota</taxon>
        <taxon>Pucciniomycotina</taxon>
        <taxon>Microbotryomycetes</taxon>
        <taxon>Sporidiobolales</taxon>
        <taxon>Sporidiobolaceae</taxon>
        <taxon>Rhodotorula</taxon>
    </lineage>
</organism>
<keyword evidence="2" id="KW-1133">Transmembrane helix</keyword>
<proteinExistence type="predicted"/>
<dbReference type="AlphaFoldDB" id="A0A2S9ZYA6"/>
<accession>A0A2S9ZYA6</accession>
<dbReference type="Proteomes" id="UP000239560">
    <property type="component" value="Unassembled WGS sequence"/>
</dbReference>
<evidence type="ECO:0000256" key="2">
    <source>
        <dbReference type="SAM" id="Phobius"/>
    </source>
</evidence>
<dbReference type="Pfam" id="PF03407">
    <property type="entry name" value="Nucleotid_trans"/>
    <property type="match status" value="1"/>
</dbReference>
<protein>
    <recommendedName>
        <fullName evidence="3">Nucleotide-diphospho-sugar transferase domain-containing protein</fullName>
    </recommendedName>
</protein>
<reference evidence="4 5" key="1">
    <citation type="journal article" date="2018" name="Elife">
        <title>Functional genomics of lipid metabolism in the oleaginous yeast Rhodosporidium toruloides.</title>
        <authorList>
            <person name="Coradetti S.T."/>
            <person name="Pinel D."/>
            <person name="Geiselman G."/>
            <person name="Ito M."/>
            <person name="Mondo S."/>
            <person name="Reilly M.C."/>
            <person name="Cheng Y.F."/>
            <person name="Bauer S."/>
            <person name="Grigoriev I."/>
            <person name="Gladden J.M."/>
            <person name="Simmons B.A."/>
            <person name="Brem R."/>
            <person name="Arkin A.P."/>
            <person name="Skerker J.M."/>
        </authorList>
    </citation>
    <scope>NUCLEOTIDE SEQUENCE [LARGE SCALE GENOMIC DNA]</scope>
    <source>
        <strain evidence="4 5">NBRC 0880</strain>
    </source>
</reference>
<name>A0A2S9ZYA6_RHOTO</name>
<keyword evidence="2" id="KW-0812">Transmembrane</keyword>